<keyword evidence="2" id="KW-1185">Reference proteome</keyword>
<protein>
    <submittedName>
        <fullName evidence="1">Glycoside hydrolase family 99-like domain-containing protein</fullName>
    </submittedName>
</protein>
<dbReference type="PANTHER" id="PTHR41244">
    <property type="entry name" value="RHAMNAN SYNTHESIS F"/>
    <property type="match status" value="1"/>
</dbReference>
<dbReference type="Proteomes" id="UP001576774">
    <property type="component" value="Unassembled WGS sequence"/>
</dbReference>
<dbReference type="PANTHER" id="PTHR41244:SF1">
    <property type="entry name" value="GLYCOSYLTRANSFERASE"/>
    <property type="match status" value="1"/>
</dbReference>
<reference evidence="1 2" key="1">
    <citation type="submission" date="2024-09" db="EMBL/GenBank/DDBJ databases">
        <title>Floridaenema gen nov. (Aerosakkonemataceae, Aerosakkonematales ord. nov., Cyanobacteria) from benthic tropical and subtropical fresh waters, with the description of four new species.</title>
        <authorList>
            <person name="Moretto J.A."/>
            <person name="Berthold D.E."/>
            <person name="Lefler F.W."/>
            <person name="Huang I.-S."/>
            <person name="Laughinghouse H. IV."/>
        </authorList>
    </citation>
    <scope>NUCLEOTIDE SEQUENCE [LARGE SCALE GENOMIC DNA]</scope>
    <source>
        <strain evidence="1 2">BLCC-F46</strain>
    </source>
</reference>
<proteinExistence type="predicted"/>
<name>A0ABV4XHL8_9CYAN</name>
<dbReference type="Gene3D" id="3.20.20.80">
    <property type="entry name" value="Glycosidases"/>
    <property type="match status" value="1"/>
</dbReference>
<dbReference type="EMBL" id="JBHFNQ010000270">
    <property type="protein sequence ID" value="MFB2882316.1"/>
    <property type="molecule type" value="Genomic_DNA"/>
</dbReference>
<sequence length="371" mass="44052">MVDQNQVKLIAFYLPQYHPIPENDEWWGKGFTEWTNVSKAKPLFPGHYQPHLPADLGFYDLRLPEAREAQAELARAYGIYGFCYYHYWFNGKRLLERPFNEVLASGKPDFPFCLCWANENWTRVWDGQNKHILMEQKYCEEDDREHIRSLIETFKDSRYIKIDGKPIFLIYRSSNLPNPLQTTSIWREEARKMGIEDLFLCRVEGFNDENKSLVKQGFDAAIEFQPQWKPLLNKTKIWRLGRKLRIWDKVYRENFIFDYAATVEKMLQKPIPSHKYFRCVTPMWDNSARRKDNALILKNSSPDVYEYWLKKVIEQGAASNPEENIVFINAWNEWAEGNHLEPCQKWGRAYLEATLRAVNSTSKIQKNTLEK</sequence>
<dbReference type="RefSeq" id="WP_413275269.1">
    <property type="nucleotide sequence ID" value="NZ_JBHFNQ010000270.1"/>
</dbReference>
<gene>
    <name evidence="1" type="ORF">ACE1CC_36175</name>
</gene>
<comment type="caution">
    <text evidence="1">The sequence shown here is derived from an EMBL/GenBank/DDBJ whole genome shotgun (WGS) entry which is preliminary data.</text>
</comment>
<evidence type="ECO:0000313" key="2">
    <source>
        <dbReference type="Proteomes" id="UP001576774"/>
    </source>
</evidence>
<dbReference type="Pfam" id="PF14307">
    <property type="entry name" value="Glyco_tran_WbsX"/>
    <property type="match status" value="1"/>
</dbReference>
<dbReference type="InterPro" id="IPR032719">
    <property type="entry name" value="WbsX"/>
</dbReference>
<dbReference type="CDD" id="cd11579">
    <property type="entry name" value="Glyco_tran_WbsX"/>
    <property type="match status" value="1"/>
</dbReference>
<evidence type="ECO:0000313" key="1">
    <source>
        <dbReference type="EMBL" id="MFB2882316.1"/>
    </source>
</evidence>
<accession>A0ABV4XHL8</accession>
<organism evidence="1 2">
    <name type="scientific">Floridaenema aerugineum BLCC-F46</name>
    <dbReference type="NCBI Taxonomy" id="3153654"/>
    <lineage>
        <taxon>Bacteria</taxon>
        <taxon>Bacillati</taxon>
        <taxon>Cyanobacteriota</taxon>
        <taxon>Cyanophyceae</taxon>
        <taxon>Oscillatoriophycideae</taxon>
        <taxon>Aerosakkonematales</taxon>
        <taxon>Aerosakkonemataceae</taxon>
        <taxon>Floridanema</taxon>
        <taxon>Floridanema aerugineum</taxon>
    </lineage>
</organism>